<dbReference type="InterPro" id="IPR050231">
    <property type="entry name" value="Iron_ascorbate_oxido_reductase"/>
</dbReference>
<dbReference type="InterPro" id="IPR027443">
    <property type="entry name" value="IPNS-like_sf"/>
</dbReference>
<dbReference type="AlphaFoldDB" id="A0A0H2RGT0"/>
<evidence type="ECO:0000259" key="2">
    <source>
        <dbReference type="PROSITE" id="PS51471"/>
    </source>
</evidence>
<dbReference type="InterPro" id="IPR026992">
    <property type="entry name" value="DIOX_N"/>
</dbReference>
<proteinExistence type="inferred from homology"/>
<name>A0A0H2RGT0_9AGAM</name>
<reference evidence="3 4" key="1">
    <citation type="submission" date="2015-04" db="EMBL/GenBank/DDBJ databases">
        <title>Complete genome sequence of Schizopora paradoxa KUC8140, a cosmopolitan wood degrader in East Asia.</title>
        <authorList>
            <consortium name="DOE Joint Genome Institute"/>
            <person name="Min B."/>
            <person name="Park H."/>
            <person name="Jang Y."/>
            <person name="Kim J.-J."/>
            <person name="Kim K.H."/>
            <person name="Pangilinan J."/>
            <person name="Lipzen A."/>
            <person name="Riley R."/>
            <person name="Grigoriev I.V."/>
            <person name="Spatafora J.W."/>
            <person name="Choi I.-G."/>
        </authorList>
    </citation>
    <scope>NUCLEOTIDE SEQUENCE [LARGE SCALE GENOMIC DNA]</scope>
    <source>
        <strain evidence="3 4">KUC8140</strain>
    </source>
</reference>
<dbReference type="Proteomes" id="UP000053477">
    <property type="component" value="Unassembled WGS sequence"/>
</dbReference>
<keyword evidence="1" id="KW-0560">Oxidoreductase</keyword>
<dbReference type="InterPro" id="IPR044861">
    <property type="entry name" value="IPNS-like_FE2OG_OXY"/>
</dbReference>
<dbReference type="InterPro" id="IPR005123">
    <property type="entry name" value="Oxoglu/Fe-dep_dioxygenase_dom"/>
</dbReference>
<sequence>MPSATTPFAPSYLAPTPTMIELDYVDLAVIDLSKAGTEEGRLALATQVRDALRSIGFFYVIGHGYSAEQNARIFDIADVPFAHTTEDEKREYVAKMKQTGSFQGYKPKNYWHIDNGVHDEIENYAMNRNVTLRTHPKPLRPFLPEIAEFAKFNHLNVLHEILRLLALGLELPEDTFVRLHGFETIGESYIRFMKYFPHAEEDEKRSGGLWLKGHTDMGSITILWNQPVSALQLLCPDKKWRWIKYIPNSLVVNIGDAMEYLTGGAYKATIHRVVQPPEDQRNRARLGVFYFAMTDDNVRLSPNSLGASSRLVGQAVAGEDAPTMEEWRKARTSAYGTSALKKEEGASVETELIKGLVVTHYN</sequence>
<dbReference type="Pfam" id="PF03171">
    <property type="entry name" value="2OG-FeII_Oxy"/>
    <property type="match status" value="1"/>
</dbReference>
<dbReference type="Pfam" id="PF14226">
    <property type="entry name" value="DIOX_N"/>
    <property type="match status" value="1"/>
</dbReference>
<dbReference type="PROSITE" id="PS51471">
    <property type="entry name" value="FE2OG_OXY"/>
    <property type="match status" value="1"/>
</dbReference>
<dbReference type="InParanoid" id="A0A0H2RGT0"/>
<keyword evidence="1" id="KW-0408">Iron</keyword>
<dbReference type="GO" id="GO:0016491">
    <property type="term" value="F:oxidoreductase activity"/>
    <property type="evidence" value="ECO:0007669"/>
    <property type="project" value="UniProtKB-KW"/>
</dbReference>
<evidence type="ECO:0000256" key="1">
    <source>
        <dbReference type="RuleBase" id="RU003682"/>
    </source>
</evidence>
<protein>
    <submittedName>
        <fullName evidence="3">Clavaminate synthase-like protein</fullName>
    </submittedName>
</protein>
<dbReference type="EMBL" id="KQ086010">
    <property type="protein sequence ID" value="KLO11039.1"/>
    <property type="molecule type" value="Genomic_DNA"/>
</dbReference>
<dbReference type="SUPFAM" id="SSF51197">
    <property type="entry name" value="Clavaminate synthase-like"/>
    <property type="match status" value="1"/>
</dbReference>
<dbReference type="GO" id="GO:0046872">
    <property type="term" value="F:metal ion binding"/>
    <property type="evidence" value="ECO:0007669"/>
    <property type="project" value="UniProtKB-KW"/>
</dbReference>
<dbReference type="PRINTS" id="PR00682">
    <property type="entry name" value="IPNSYNTHASE"/>
</dbReference>
<dbReference type="PANTHER" id="PTHR47990">
    <property type="entry name" value="2-OXOGLUTARATE (2OG) AND FE(II)-DEPENDENT OXYGENASE SUPERFAMILY PROTEIN-RELATED"/>
    <property type="match status" value="1"/>
</dbReference>
<evidence type="ECO:0000313" key="4">
    <source>
        <dbReference type="Proteomes" id="UP000053477"/>
    </source>
</evidence>
<keyword evidence="4" id="KW-1185">Reference proteome</keyword>
<dbReference type="OrthoDB" id="406156at2759"/>
<comment type="similarity">
    <text evidence="1">Belongs to the iron/ascorbate-dependent oxidoreductase family.</text>
</comment>
<evidence type="ECO:0000313" key="3">
    <source>
        <dbReference type="EMBL" id="KLO11039.1"/>
    </source>
</evidence>
<gene>
    <name evidence="3" type="ORF">SCHPADRAFT_942370</name>
</gene>
<dbReference type="Gene3D" id="2.60.120.330">
    <property type="entry name" value="B-lactam Antibiotic, Isopenicillin N Synthase, Chain"/>
    <property type="match status" value="1"/>
</dbReference>
<accession>A0A0H2RGT0</accession>
<organism evidence="3 4">
    <name type="scientific">Schizopora paradoxa</name>
    <dbReference type="NCBI Taxonomy" id="27342"/>
    <lineage>
        <taxon>Eukaryota</taxon>
        <taxon>Fungi</taxon>
        <taxon>Dikarya</taxon>
        <taxon>Basidiomycota</taxon>
        <taxon>Agaricomycotina</taxon>
        <taxon>Agaricomycetes</taxon>
        <taxon>Hymenochaetales</taxon>
        <taxon>Schizoporaceae</taxon>
        <taxon>Schizopora</taxon>
    </lineage>
</organism>
<feature type="domain" description="Fe2OG dioxygenase" evidence="2">
    <location>
        <begin position="186"/>
        <end position="294"/>
    </location>
</feature>
<dbReference type="STRING" id="27342.A0A0H2RGT0"/>
<keyword evidence="1" id="KW-0479">Metal-binding</keyword>